<protein>
    <submittedName>
        <fullName evidence="2">Uncharacterized protein</fullName>
    </submittedName>
</protein>
<name>A0AAN8JJ58_PATCE</name>
<evidence type="ECO:0000313" key="2">
    <source>
        <dbReference type="EMBL" id="KAK6178427.1"/>
    </source>
</evidence>
<evidence type="ECO:0000256" key="1">
    <source>
        <dbReference type="SAM" id="MobiDB-lite"/>
    </source>
</evidence>
<accession>A0AAN8JJ58</accession>
<organism evidence="2 3">
    <name type="scientific">Patella caerulea</name>
    <name type="common">Rayed Mediterranean limpet</name>
    <dbReference type="NCBI Taxonomy" id="87958"/>
    <lineage>
        <taxon>Eukaryota</taxon>
        <taxon>Metazoa</taxon>
        <taxon>Spiralia</taxon>
        <taxon>Lophotrochozoa</taxon>
        <taxon>Mollusca</taxon>
        <taxon>Gastropoda</taxon>
        <taxon>Patellogastropoda</taxon>
        <taxon>Patelloidea</taxon>
        <taxon>Patellidae</taxon>
        <taxon>Patella</taxon>
    </lineage>
</organism>
<dbReference type="EMBL" id="JAZGQO010000009">
    <property type="protein sequence ID" value="KAK6178427.1"/>
    <property type="molecule type" value="Genomic_DNA"/>
</dbReference>
<keyword evidence="3" id="KW-1185">Reference proteome</keyword>
<feature type="region of interest" description="Disordered" evidence="1">
    <location>
        <begin position="1"/>
        <end position="48"/>
    </location>
</feature>
<gene>
    <name evidence="2" type="ORF">SNE40_013219</name>
</gene>
<dbReference type="Proteomes" id="UP001347796">
    <property type="component" value="Unassembled WGS sequence"/>
</dbReference>
<dbReference type="AlphaFoldDB" id="A0AAN8JJ58"/>
<feature type="compositionally biased region" description="Basic and acidic residues" evidence="1">
    <location>
        <begin position="1"/>
        <end position="10"/>
    </location>
</feature>
<feature type="compositionally biased region" description="Basic and acidic residues" evidence="1">
    <location>
        <begin position="17"/>
        <end position="31"/>
    </location>
</feature>
<comment type="caution">
    <text evidence="2">The sequence shown here is derived from an EMBL/GenBank/DDBJ whole genome shotgun (WGS) entry which is preliminary data.</text>
</comment>
<sequence length="48" mass="5674">MERTGHRSIEGVRVYKRTTDEQKRHVSDLLQERGPSTRYESEAKKTLN</sequence>
<feature type="compositionally biased region" description="Basic and acidic residues" evidence="1">
    <location>
        <begin position="39"/>
        <end position="48"/>
    </location>
</feature>
<proteinExistence type="predicted"/>
<evidence type="ECO:0000313" key="3">
    <source>
        <dbReference type="Proteomes" id="UP001347796"/>
    </source>
</evidence>
<reference evidence="2 3" key="1">
    <citation type="submission" date="2024-01" db="EMBL/GenBank/DDBJ databases">
        <title>The genome of the rayed Mediterranean limpet Patella caerulea (Linnaeus, 1758).</title>
        <authorList>
            <person name="Anh-Thu Weber A."/>
            <person name="Halstead-Nussloch G."/>
        </authorList>
    </citation>
    <scope>NUCLEOTIDE SEQUENCE [LARGE SCALE GENOMIC DNA]</scope>
    <source>
        <strain evidence="2">AATW-2023a</strain>
        <tissue evidence="2">Whole specimen</tissue>
    </source>
</reference>